<dbReference type="FunFam" id="3.40.50.2300:FF:000145">
    <property type="entry name" value="Glutamate receptor, metabotropic"/>
    <property type="match status" value="1"/>
</dbReference>
<evidence type="ECO:0000259" key="7">
    <source>
        <dbReference type="Pfam" id="PF01094"/>
    </source>
</evidence>
<dbReference type="Gene3D" id="3.40.50.2300">
    <property type="match status" value="2"/>
</dbReference>
<evidence type="ECO:0000256" key="4">
    <source>
        <dbReference type="ARBA" id="ARBA00023136"/>
    </source>
</evidence>
<keyword evidence="9" id="KW-1185">Reference proteome</keyword>
<organism evidence="8 9">
    <name type="scientific">Stichopus japonicus</name>
    <name type="common">Sea cucumber</name>
    <dbReference type="NCBI Taxonomy" id="307972"/>
    <lineage>
        <taxon>Eukaryota</taxon>
        <taxon>Metazoa</taxon>
        <taxon>Echinodermata</taxon>
        <taxon>Eleutherozoa</taxon>
        <taxon>Echinozoa</taxon>
        <taxon>Holothuroidea</taxon>
        <taxon>Aspidochirotacea</taxon>
        <taxon>Aspidochirotida</taxon>
        <taxon>Stichopodidae</taxon>
        <taxon>Apostichopus</taxon>
    </lineage>
</organism>
<comment type="caution">
    <text evidence="8">The sequence shown here is derived from an EMBL/GenBank/DDBJ whole genome shotgun (WGS) entry which is preliminary data.</text>
</comment>
<dbReference type="InterPro" id="IPR000337">
    <property type="entry name" value="GPCR_3"/>
</dbReference>
<dbReference type="SUPFAM" id="SSF53822">
    <property type="entry name" value="Periplasmic binding protein-like I"/>
    <property type="match status" value="1"/>
</dbReference>
<dbReference type="OrthoDB" id="5984008at2759"/>
<dbReference type="STRING" id="307972.A0A2G8JMQ0"/>
<dbReference type="PANTHER" id="PTHR24060">
    <property type="entry name" value="METABOTROPIC GLUTAMATE RECEPTOR"/>
    <property type="match status" value="1"/>
</dbReference>
<gene>
    <name evidence="8" type="ORF">BSL78_26161</name>
</gene>
<dbReference type="GO" id="GO:0016020">
    <property type="term" value="C:membrane"/>
    <property type="evidence" value="ECO:0007669"/>
    <property type="project" value="UniProtKB-SubCell"/>
</dbReference>
<dbReference type="InterPro" id="IPR050726">
    <property type="entry name" value="mGluR"/>
</dbReference>
<keyword evidence="6" id="KW-0325">Glycoprotein</keyword>
<dbReference type="InterPro" id="IPR028082">
    <property type="entry name" value="Peripla_BP_I"/>
</dbReference>
<protein>
    <submittedName>
        <fullName evidence="8">Putative metabotropic glutamate receptor 4-like</fullName>
    </submittedName>
</protein>
<sequence length="500" mass="55413">MTASAIPSLVTSVAGLQFVDSMSANGSCEDTSRTVGVVGTGSSLTSATVAKLLALFEVPQVSYSASSPIFSNKQEYPYFLRTVGPDTYQARVMVDIAKTYQWNYVALIYSDDQYGSPGQQALHDLFMQESICVVLMHRVSDDLEDDMELTTVVEEIKADEKIEVIFTFTSKSVILRVLQAAKRAGLKDRTWIATDSWSDSLSTIQEYTDVVIGMLGVSPRATVDQGFKTYLQEIDPLTYTDNPWYKESLDAYPECIMGEAGNYSCSNSEPFLDLLDSPNEGPVTSLIIDAVYALAHGLNDMIGNCTGEECTDISDYLEYVQNVSFSGFTNDPFLFDGNGDPYTQYSLFNLQNVSGKVLFQEVGFWKHDCGLNVTKPVVWPRGETAPVSRCSEDCQPGYHVVTQPPLSVLFLHLHHLSRHAGGESHEYGAESDLSGGDSHHLHRGALVCLRGDRRRLPDSLLPGRRWILRLDGSSPDEDQPHLTHFQQKVVRRETVDAFTD</sequence>
<reference evidence="8 9" key="1">
    <citation type="journal article" date="2017" name="PLoS Biol.">
        <title>The sea cucumber genome provides insights into morphological evolution and visceral regeneration.</title>
        <authorList>
            <person name="Zhang X."/>
            <person name="Sun L."/>
            <person name="Yuan J."/>
            <person name="Sun Y."/>
            <person name="Gao Y."/>
            <person name="Zhang L."/>
            <person name="Li S."/>
            <person name="Dai H."/>
            <person name="Hamel J.F."/>
            <person name="Liu C."/>
            <person name="Yu Y."/>
            <person name="Liu S."/>
            <person name="Lin W."/>
            <person name="Guo K."/>
            <person name="Jin S."/>
            <person name="Xu P."/>
            <person name="Storey K.B."/>
            <person name="Huan P."/>
            <person name="Zhang T."/>
            <person name="Zhou Y."/>
            <person name="Zhang J."/>
            <person name="Lin C."/>
            <person name="Li X."/>
            <person name="Xing L."/>
            <person name="Huo D."/>
            <person name="Sun M."/>
            <person name="Wang L."/>
            <person name="Mercier A."/>
            <person name="Li F."/>
            <person name="Yang H."/>
            <person name="Xiang J."/>
        </authorList>
    </citation>
    <scope>NUCLEOTIDE SEQUENCE [LARGE SCALE GENOMIC DNA]</scope>
    <source>
        <strain evidence="8">Shaxun</strain>
        <tissue evidence="8">Muscle</tissue>
    </source>
</reference>
<name>A0A2G8JMQ0_STIJA</name>
<dbReference type="PRINTS" id="PR00248">
    <property type="entry name" value="GPCRMGR"/>
</dbReference>
<evidence type="ECO:0000256" key="1">
    <source>
        <dbReference type="ARBA" id="ARBA00004141"/>
    </source>
</evidence>
<dbReference type="Proteomes" id="UP000230750">
    <property type="component" value="Unassembled WGS sequence"/>
</dbReference>
<dbReference type="GO" id="GO:0004930">
    <property type="term" value="F:G protein-coupled receptor activity"/>
    <property type="evidence" value="ECO:0007669"/>
    <property type="project" value="InterPro"/>
</dbReference>
<evidence type="ECO:0000313" key="9">
    <source>
        <dbReference type="Proteomes" id="UP000230750"/>
    </source>
</evidence>
<comment type="subcellular location">
    <subcellularLocation>
        <location evidence="1">Membrane</location>
        <topology evidence="1">Multi-pass membrane protein</topology>
    </subcellularLocation>
</comment>
<dbReference type="InterPro" id="IPR001828">
    <property type="entry name" value="ANF_lig-bd_rcpt"/>
</dbReference>
<dbReference type="Pfam" id="PF01094">
    <property type="entry name" value="ANF_receptor"/>
    <property type="match status" value="1"/>
</dbReference>
<keyword evidence="3" id="KW-1133">Transmembrane helix</keyword>
<evidence type="ECO:0000256" key="5">
    <source>
        <dbReference type="ARBA" id="ARBA00023170"/>
    </source>
</evidence>
<keyword evidence="5 8" id="KW-0675">Receptor</keyword>
<evidence type="ECO:0000256" key="2">
    <source>
        <dbReference type="ARBA" id="ARBA00022692"/>
    </source>
</evidence>
<feature type="domain" description="Receptor ligand binding region" evidence="7">
    <location>
        <begin position="23"/>
        <end position="351"/>
    </location>
</feature>
<dbReference type="AlphaFoldDB" id="A0A2G8JMQ0"/>
<accession>A0A2G8JMQ0</accession>
<evidence type="ECO:0000313" key="8">
    <source>
        <dbReference type="EMBL" id="PIK37003.1"/>
    </source>
</evidence>
<dbReference type="EMBL" id="MRZV01001577">
    <property type="protein sequence ID" value="PIK37003.1"/>
    <property type="molecule type" value="Genomic_DNA"/>
</dbReference>
<proteinExistence type="predicted"/>
<evidence type="ECO:0000256" key="3">
    <source>
        <dbReference type="ARBA" id="ARBA00022989"/>
    </source>
</evidence>
<keyword evidence="4" id="KW-0472">Membrane</keyword>
<keyword evidence="2" id="KW-0812">Transmembrane</keyword>
<evidence type="ECO:0000256" key="6">
    <source>
        <dbReference type="ARBA" id="ARBA00023180"/>
    </source>
</evidence>